<dbReference type="Gene3D" id="3.90.550.10">
    <property type="entry name" value="Spore Coat Polysaccharide Biosynthesis Protein SpsA, Chain A"/>
    <property type="match status" value="1"/>
</dbReference>
<comment type="caution">
    <text evidence="15">The sequence shown here is derived from an EMBL/GenBank/DDBJ whole genome shotgun (WGS) entry which is preliminary data.</text>
</comment>
<dbReference type="InterPro" id="IPR001173">
    <property type="entry name" value="Glyco_trans_2-like"/>
</dbReference>
<dbReference type="SUPFAM" id="SSF53448">
    <property type="entry name" value="Nucleotide-diphospho-sugar transferases"/>
    <property type="match status" value="1"/>
</dbReference>
<evidence type="ECO:0000256" key="1">
    <source>
        <dbReference type="ARBA" id="ARBA00004389"/>
    </source>
</evidence>
<dbReference type="GO" id="GO:0005789">
    <property type="term" value="C:endoplasmic reticulum membrane"/>
    <property type="evidence" value="ECO:0007669"/>
    <property type="project" value="UniProtKB-SubCell"/>
</dbReference>
<keyword evidence="10 13" id="KW-1133">Transmembrane helix</keyword>
<evidence type="ECO:0000256" key="7">
    <source>
        <dbReference type="ARBA" id="ARBA00022692"/>
    </source>
</evidence>
<reference evidence="15 16" key="1">
    <citation type="submission" date="2020-01" db="EMBL/GenBank/DDBJ databases">
        <authorList>
            <person name="Gupta K D."/>
        </authorList>
    </citation>
    <scope>NUCLEOTIDE SEQUENCE [LARGE SCALE GENOMIC DNA]</scope>
</reference>
<comment type="pathway">
    <text evidence="2">Protein modification; protein glycosylation.</text>
</comment>
<dbReference type="OrthoDB" id="3784at2759"/>
<evidence type="ECO:0000256" key="11">
    <source>
        <dbReference type="ARBA" id="ARBA00023136"/>
    </source>
</evidence>
<evidence type="ECO:0000256" key="2">
    <source>
        <dbReference type="ARBA" id="ARBA00004922"/>
    </source>
</evidence>
<dbReference type="Proteomes" id="UP000467700">
    <property type="component" value="Unassembled WGS sequence"/>
</dbReference>
<comment type="subcellular location">
    <subcellularLocation>
        <location evidence="1">Endoplasmic reticulum membrane</location>
        <topology evidence="1">Single-pass membrane protein</topology>
    </subcellularLocation>
</comment>
<dbReference type="EMBL" id="CACVBS010000047">
    <property type="protein sequence ID" value="CAA7265138.1"/>
    <property type="molecule type" value="Genomic_DNA"/>
</dbReference>
<organism evidence="15 16">
    <name type="scientific">Cyclocybe aegerita</name>
    <name type="common">Black poplar mushroom</name>
    <name type="synonym">Agrocybe aegerita</name>
    <dbReference type="NCBI Taxonomy" id="1973307"/>
    <lineage>
        <taxon>Eukaryota</taxon>
        <taxon>Fungi</taxon>
        <taxon>Dikarya</taxon>
        <taxon>Basidiomycota</taxon>
        <taxon>Agaricomycotina</taxon>
        <taxon>Agaricomycetes</taxon>
        <taxon>Agaricomycetidae</taxon>
        <taxon>Agaricales</taxon>
        <taxon>Agaricineae</taxon>
        <taxon>Bolbitiaceae</taxon>
        <taxon>Cyclocybe</taxon>
    </lineage>
</organism>
<evidence type="ECO:0000313" key="15">
    <source>
        <dbReference type="EMBL" id="CAA7265138.1"/>
    </source>
</evidence>
<accession>A0A8S0W6U7</accession>
<sequence length="398" mass="44174">MPCSTITCYETRSQRTHNRSAFQLLQLFSEIFREHIYFSRLFISVTDLFARCPPPSSSTHPCHSFVHDIVVTDLAKHMETSLVYGAVILVSGGLILLYAALVFWSPPPIVTHESEKKYLSSRSPTKPLPLTRLSDPRTHDLTIVVPAYNETERLPAMMDVTIKHLTSAGLRGKRTFEIIVVDDGSSDGTSAMALKLAKQYKDSDVKVVTLEKNIGKGGAVRHGMLFAGGERLLMADADGASRIEDLEELWKTMDIIAPNNASGVVVGSRAHLVKSEAVVKRSFLRNVLMYGLHTILRIVGVGHIRDTQCGFKLFSRSAAQQMFPAQHLPTWIFDVELLLLAKQLSIPVAEVAIEWHEVAGSKLNVVTASVQMLRDLLIVRANHLLGRWTAMPPKSKTE</sequence>
<evidence type="ECO:0000256" key="13">
    <source>
        <dbReference type="SAM" id="Phobius"/>
    </source>
</evidence>
<dbReference type="PANTHER" id="PTHR10859">
    <property type="entry name" value="GLYCOSYL TRANSFERASE"/>
    <property type="match status" value="1"/>
</dbReference>
<keyword evidence="16" id="KW-1185">Reference proteome</keyword>
<evidence type="ECO:0000256" key="12">
    <source>
        <dbReference type="ARBA" id="ARBA00045097"/>
    </source>
</evidence>
<dbReference type="InterPro" id="IPR029044">
    <property type="entry name" value="Nucleotide-diphossugar_trans"/>
</dbReference>
<dbReference type="AlphaFoldDB" id="A0A8S0W6U7"/>
<evidence type="ECO:0000256" key="9">
    <source>
        <dbReference type="ARBA" id="ARBA00022968"/>
    </source>
</evidence>
<gene>
    <name evidence="15" type="ORF">AAE3_LOCUS7424</name>
</gene>
<evidence type="ECO:0000313" key="16">
    <source>
        <dbReference type="Proteomes" id="UP000467700"/>
    </source>
</evidence>
<evidence type="ECO:0000256" key="4">
    <source>
        <dbReference type="ARBA" id="ARBA00012583"/>
    </source>
</evidence>
<feature type="domain" description="Glycosyltransferase 2-like" evidence="14">
    <location>
        <begin position="142"/>
        <end position="322"/>
    </location>
</feature>
<keyword evidence="6" id="KW-0808">Transferase</keyword>
<evidence type="ECO:0000256" key="6">
    <source>
        <dbReference type="ARBA" id="ARBA00022679"/>
    </source>
</evidence>
<evidence type="ECO:0000259" key="14">
    <source>
        <dbReference type="Pfam" id="PF00535"/>
    </source>
</evidence>
<keyword evidence="7 13" id="KW-0812">Transmembrane</keyword>
<feature type="transmembrane region" description="Helical" evidence="13">
    <location>
        <begin position="82"/>
        <end position="104"/>
    </location>
</feature>
<protein>
    <recommendedName>
        <fullName evidence="4">dolichyl-phosphate beta-glucosyltransferase</fullName>
        <ecNumber evidence="4">2.4.1.117</ecNumber>
    </recommendedName>
</protein>
<name>A0A8S0W6U7_CYCAE</name>
<keyword evidence="8" id="KW-0256">Endoplasmic reticulum</keyword>
<dbReference type="GO" id="GO:0006487">
    <property type="term" value="P:protein N-linked glycosylation"/>
    <property type="evidence" value="ECO:0007669"/>
    <property type="project" value="TreeGrafter"/>
</dbReference>
<dbReference type="CDD" id="cd04188">
    <property type="entry name" value="DPG_synthase"/>
    <property type="match status" value="1"/>
</dbReference>
<dbReference type="Pfam" id="PF00535">
    <property type="entry name" value="Glycos_transf_2"/>
    <property type="match status" value="1"/>
</dbReference>
<keyword evidence="5" id="KW-0328">Glycosyltransferase</keyword>
<dbReference type="InterPro" id="IPR035518">
    <property type="entry name" value="DPG_synthase"/>
</dbReference>
<evidence type="ECO:0000256" key="10">
    <source>
        <dbReference type="ARBA" id="ARBA00022989"/>
    </source>
</evidence>
<dbReference type="EC" id="2.4.1.117" evidence="4"/>
<evidence type="ECO:0000256" key="8">
    <source>
        <dbReference type="ARBA" id="ARBA00022824"/>
    </source>
</evidence>
<dbReference type="PANTHER" id="PTHR10859:SF91">
    <property type="entry name" value="DOLICHYL-PHOSPHATE BETA-GLUCOSYLTRANSFERASE"/>
    <property type="match status" value="1"/>
</dbReference>
<keyword evidence="11 13" id="KW-0472">Membrane</keyword>
<proteinExistence type="inferred from homology"/>
<comment type="similarity">
    <text evidence="3">Belongs to the glycosyltransferase 2 family.</text>
</comment>
<dbReference type="GO" id="GO:0004581">
    <property type="term" value="F:dolichyl-phosphate beta-glucosyltransferase activity"/>
    <property type="evidence" value="ECO:0007669"/>
    <property type="project" value="UniProtKB-EC"/>
</dbReference>
<evidence type="ECO:0000256" key="5">
    <source>
        <dbReference type="ARBA" id="ARBA00022676"/>
    </source>
</evidence>
<evidence type="ECO:0000256" key="3">
    <source>
        <dbReference type="ARBA" id="ARBA00006739"/>
    </source>
</evidence>
<comment type="catalytic activity">
    <reaction evidence="12">
        <text>a di-trans,poly-cis-dolichyl phosphate + UDP-alpha-D-glucose = a di-trans,poly-cis-dolichyl beta-D-glucosyl phosphate + UDP</text>
        <dbReference type="Rhea" id="RHEA:15401"/>
        <dbReference type="Rhea" id="RHEA-COMP:19498"/>
        <dbReference type="Rhea" id="RHEA-COMP:19502"/>
        <dbReference type="ChEBI" id="CHEBI:57525"/>
        <dbReference type="ChEBI" id="CHEBI:57683"/>
        <dbReference type="ChEBI" id="CHEBI:58223"/>
        <dbReference type="ChEBI" id="CHEBI:58885"/>
        <dbReference type="EC" id="2.4.1.117"/>
    </reaction>
    <physiologicalReaction direction="left-to-right" evidence="12">
        <dbReference type="Rhea" id="RHEA:15402"/>
    </physiologicalReaction>
</comment>
<keyword evidence="9" id="KW-0735">Signal-anchor</keyword>